<reference evidence="2 3" key="1">
    <citation type="journal article" date="2017" name="Genome Biol. Evol.">
        <title>Phytophthora megakarya and P. palmivora, closely related causal agents of cacao black pod rot, underwent increases in genome sizes and gene numbers by different mechanisms.</title>
        <authorList>
            <person name="Ali S.S."/>
            <person name="Shao J."/>
            <person name="Lary D.J."/>
            <person name="Kronmiller B."/>
            <person name="Shen D."/>
            <person name="Strem M.D."/>
            <person name="Amoako-Attah I."/>
            <person name="Akrofi A.Y."/>
            <person name="Begoude B.A."/>
            <person name="Ten Hoopen G.M."/>
            <person name="Coulibaly K."/>
            <person name="Kebe B.I."/>
            <person name="Melnick R.L."/>
            <person name="Guiltinan M.J."/>
            <person name="Tyler B.M."/>
            <person name="Meinhardt L.W."/>
            <person name="Bailey B.A."/>
        </authorList>
    </citation>
    <scope>NUCLEOTIDE SEQUENCE [LARGE SCALE GENOMIC DNA]</scope>
    <source>
        <strain evidence="3">sbr112.9</strain>
    </source>
</reference>
<dbReference type="AlphaFoldDB" id="A0A2P4X337"/>
<dbReference type="GO" id="GO:0046983">
    <property type="term" value="F:protein dimerization activity"/>
    <property type="evidence" value="ECO:0007669"/>
    <property type="project" value="InterPro"/>
</dbReference>
<feature type="domain" description="HAT C-terminal dimerisation" evidence="1">
    <location>
        <begin position="92"/>
        <end position="150"/>
    </location>
</feature>
<comment type="caution">
    <text evidence="2">The sequence shown here is derived from an EMBL/GenBank/DDBJ whole genome shotgun (WGS) entry which is preliminary data.</text>
</comment>
<dbReference type="InterPro" id="IPR008906">
    <property type="entry name" value="HATC_C_dom"/>
</dbReference>
<protein>
    <recommendedName>
        <fullName evidence="1">HAT C-terminal dimerisation domain-containing protein</fullName>
    </recommendedName>
</protein>
<name>A0A2P4X337_9STRA</name>
<dbReference type="OrthoDB" id="89678at2759"/>
<accession>A0A2P4X337</accession>
<evidence type="ECO:0000259" key="1">
    <source>
        <dbReference type="Pfam" id="PF05699"/>
    </source>
</evidence>
<dbReference type="SUPFAM" id="SSF53098">
    <property type="entry name" value="Ribonuclease H-like"/>
    <property type="match status" value="1"/>
</dbReference>
<sequence length="153" mass="17436">MNSTAGDEFYVEETVLMMNECRKVPLELFNKRFSNLENSELKSISFLDSRVARRMPHLTPHGIPHAFNMNDHISKPDEIEQQSDLENQCQEELQMYMADVNKSVMSTTDPFEWIHKNVYPNLSKVARKLLGAVATIVPSDQTFSTSGNVVTVL</sequence>
<organism evidence="2 3">
    <name type="scientific">Phytophthora palmivora</name>
    <dbReference type="NCBI Taxonomy" id="4796"/>
    <lineage>
        <taxon>Eukaryota</taxon>
        <taxon>Sar</taxon>
        <taxon>Stramenopiles</taxon>
        <taxon>Oomycota</taxon>
        <taxon>Peronosporomycetes</taxon>
        <taxon>Peronosporales</taxon>
        <taxon>Peronosporaceae</taxon>
        <taxon>Phytophthora</taxon>
    </lineage>
</organism>
<dbReference type="Pfam" id="PF05699">
    <property type="entry name" value="Dimer_Tnp_hAT"/>
    <property type="match status" value="1"/>
</dbReference>
<keyword evidence="3" id="KW-1185">Reference proteome</keyword>
<evidence type="ECO:0000313" key="3">
    <source>
        <dbReference type="Proteomes" id="UP000237271"/>
    </source>
</evidence>
<gene>
    <name evidence="2" type="ORF">PHPALM_31251</name>
</gene>
<proteinExistence type="predicted"/>
<dbReference type="InterPro" id="IPR012337">
    <property type="entry name" value="RNaseH-like_sf"/>
</dbReference>
<dbReference type="EMBL" id="NCKW01016975">
    <property type="protein sequence ID" value="POM59948.1"/>
    <property type="molecule type" value="Genomic_DNA"/>
</dbReference>
<dbReference type="Proteomes" id="UP000237271">
    <property type="component" value="Unassembled WGS sequence"/>
</dbReference>
<evidence type="ECO:0000313" key="2">
    <source>
        <dbReference type="EMBL" id="POM59948.1"/>
    </source>
</evidence>